<evidence type="ECO:0000259" key="1">
    <source>
        <dbReference type="Pfam" id="PF13320"/>
    </source>
</evidence>
<name>A0A7X3MJR7_9FIRM</name>
<keyword evidence="3" id="KW-1185">Reference proteome</keyword>
<dbReference type="AlphaFoldDB" id="A0A7X3MJR7"/>
<gene>
    <name evidence="2" type="ORF">GN277_20820</name>
</gene>
<dbReference type="EMBL" id="WUQX01000001">
    <property type="protein sequence ID" value="MXP77703.1"/>
    <property type="molecule type" value="Genomic_DNA"/>
</dbReference>
<protein>
    <submittedName>
        <fullName evidence="2">DUF4091 domain-containing protein</fullName>
    </submittedName>
</protein>
<dbReference type="Pfam" id="PF13320">
    <property type="entry name" value="GH123_cat"/>
    <property type="match status" value="1"/>
</dbReference>
<evidence type="ECO:0000313" key="2">
    <source>
        <dbReference type="EMBL" id="MXP77703.1"/>
    </source>
</evidence>
<dbReference type="InterPro" id="IPR025150">
    <property type="entry name" value="GH123_cat"/>
</dbReference>
<reference evidence="2 3" key="1">
    <citation type="submission" date="2019-12" db="EMBL/GenBank/DDBJ databases">
        <title>Sporaefaciens musculi gen. nov., sp. nov., a novel bacterium isolated from the caecum of an obese mouse.</title>
        <authorList>
            <person name="Rasmussen T.S."/>
            <person name="Streidl T."/>
            <person name="Hitch T.C.A."/>
            <person name="Wortmann E."/>
            <person name="Deptula P."/>
            <person name="Hansen M."/>
            <person name="Nielsen D.S."/>
            <person name="Clavel T."/>
            <person name="Vogensen F.K."/>
        </authorList>
    </citation>
    <scope>NUCLEOTIDE SEQUENCE [LARGE SCALE GENOMIC DNA]</scope>
    <source>
        <strain evidence="2 3">WCA-9-b2</strain>
    </source>
</reference>
<accession>A0A7X3MJR7</accession>
<sequence>MFMQKEVKYEMKLLSSLAKVFQDETPVYRPECLKLSALWGETVSFQAAYTGDYFMRERLEVRVLSPIEKQVRVRTVEQVPVGRATNRIVDDNYLKTTSGLYPDLLRDLKDNKVIVCSHQWRSLWIDVEVTEEIEAGDYEIEIQLVKEAEVVCSGVMKITVIPAALPKLGIMHTEWLHADCLADYYHVEVFSEEHWKLLENYFHEYVHRGCNMMLVPLFTSPLDTAVGLERTTTQLVDVYVKDGEYQFGFDKLERWVKLCKACGIEYYEMSHLFSQWGAKYAPKVVAVVDGKEEKIFGWHTPAVGEYTRFLHSFLPALIERLREWDIAGVTYFHISDEPREEHLESFKAAKESLGNLLDGFHTFDALSSYEFYRHGLIDKPIPGNNEIEEFLSHGLKDMWTYYCTGQFYEVSNRFMSMPSARNRIYGLQLFKYDIVGILHWGYNFYNSQFSIEHINPYEVTDSGNAFPSGDPFLVYPGSDGHPEESIRMMVHYEALTDLRALRLLESLTSKEYVMELIEGELCEPLTFKRYPKSDMYLITLRNRVNREIGKRMSEGKQD</sequence>
<proteinExistence type="predicted"/>
<organism evidence="2 3">
    <name type="scientific">Sporofaciens musculi</name>
    <dbReference type="NCBI Taxonomy" id="2681861"/>
    <lineage>
        <taxon>Bacteria</taxon>
        <taxon>Bacillati</taxon>
        <taxon>Bacillota</taxon>
        <taxon>Clostridia</taxon>
        <taxon>Lachnospirales</taxon>
        <taxon>Lachnospiraceae</taxon>
        <taxon>Sporofaciens</taxon>
    </lineage>
</organism>
<evidence type="ECO:0000313" key="3">
    <source>
        <dbReference type="Proteomes" id="UP000460412"/>
    </source>
</evidence>
<comment type="caution">
    <text evidence="2">The sequence shown here is derived from an EMBL/GenBank/DDBJ whole genome shotgun (WGS) entry which is preliminary data.</text>
</comment>
<dbReference type="Proteomes" id="UP000460412">
    <property type="component" value="Unassembled WGS sequence"/>
</dbReference>
<feature type="domain" description="Glycoside hydrolase 123 catalytic" evidence="1">
    <location>
        <begin position="175"/>
        <end position="504"/>
    </location>
</feature>